<comment type="caution">
    <text evidence="2">The sequence shown here is derived from an EMBL/GenBank/DDBJ whole genome shotgun (WGS) entry which is preliminary data.</text>
</comment>
<sequence>MNRIRSSQRPPTKSTDFNSDPEIKMIPNSTQISDTFLPTNQIPEKKLRQQFFQPRNLRSKQSLIITSPPSPIQLMQGGIGIRSATNRRPPRAAGAAGAAKSVPDLHQAN</sequence>
<dbReference type="EMBL" id="JARBHA010000002">
    <property type="protein sequence ID" value="KAJ9707674.1"/>
    <property type="molecule type" value="Genomic_DNA"/>
</dbReference>
<keyword evidence="3" id="KW-1185">Reference proteome</keyword>
<dbReference type="AlphaFoldDB" id="A0AA39AI66"/>
<gene>
    <name evidence="2" type="ORF">PVL29_002629</name>
</gene>
<evidence type="ECO:0000256" key="1">
    <source>
        <dbReference type="SAM" id="MobiDB-lite"/>
    </source>
</evidence>
<protein>
    <submittedName>
        <fullName evidence="2">Uncharacterized protein</fullName>
    </submittedName>
</protein>
<feature type="region of interest" description="Disordered" evidence="1">
    <location>
        <begin position="1"/>
        <end position="23"/>
    </location>
</feature>
<reference evidence="2 3" key="1">
    <citation type="journal article" date="2023" name="BMC Biotechnol.">
        <title>Vitis rotundifolia cv Carlos genome sequencing.</title>
        <authorList>
            <person name="Huff M."/>
            <person name="Hulse-Kemp A."/>
            <person name="Scheffler B."/>
            <person name="Youngblood R."/>
            <person name="Simpson S."/>
            <person name="Babiker E."/>
            <person name="Staton M."/>
        </authorList>
    </citation>
    <scope>NUCLEOTIDE SEQUENCE [LARGE SCALE GENOMIC DNA]</scope>
    <source>
        <tissue evidence="2">Leaf</tissue>
    </source>
</reference>
<feature type="compositionally biased region" description="Polar residues" evidence="1">
    <location>
        <begin position="1"/>
        <end position="18"/>
    </location>
</feature>
<proteinExistence type="predicted"/>
<organism evidence="2 3">
    <name type="scientific">Vitis rotundifolia</name>
    <name type="common">Muscadine grape</name>
    <dbReference type="NCBI Taxonomy" id="103349"/>
    <lineage>
        <taxon>Eukaryota</taxon>
        <taxon>Viridiplantae</taxon>
        <taxon>Streptophyta</taxon>
        <taxon>Embryophyta</taxon>
        <taxon>Tracheophyta</taxon>
        <taxon>Spermatophyta</taxon>
        <taxon>Magnoliopsida</taxon>
        <taxon>eudicotyledons</taxon>
        <taxon>Gunneridae</taxon>
        <taxon>Pentapetalae</taxon>
        <taxon>rosids</taxon>
        <taxon>Vitales</taxon>
        <taxon>Vitaceae</taxon>
        <taxon>Viteae</taxon>
        <taxon>Vitis</taxon>
    </lineage>
</organism>
<evidence type="ECO:0000313" key="2">
    <source>
        <dbReference type="EMBL" id="KAJ9707674.1"/>
    </source>
</evidence>
<accession>A0AA39AI66</accession>
<dbReference type="Proteomes" id="UP001168098">
    <property type="component" value="Unassembled WGS sequence"/>
</dbReference>
<feature type="region of interest" description="Disordered" evidence="1">
    <location>
        <begin position="82"/>
        <end position="109"/>
    </location>
</feature>
<evidence type="ECO:0000313" key="3">
    <source>
        <dbReference type="Proteomes" id="UP001168098"/>
    </source>
</evidence>
<name>A0AA39AI66_VITRO</name>